<dbReference type="InterPro" id="IPR038512">
    <property type="entry name" value="GpU-like_sf"/>
</dbReference>
<dbReference type="AlphaFoldDB" id="A0A9Q5Z976"/>
<proteinExistence type="predicted"/>
<comment type="caution">
    <text evidence="1">The sequence shown here is derived from an EMBL/GenBank/DDBJ whole genome shotgun (WGS) entry which is preliminary data.</text>
</comment>
<reference evidence="1 2" key="1">
    <citation type="submission" date="2015-02" db="EMBL/GenBank/DDBJ databases">
        <title>Nostoc linckia genome annotation.</title>
        <authorList>
            <person name="Zhou Z."/>
        </authorList>
    </citation>
    <scope>NUCLEOTIDE SEQUENCE [LARGE SCALE GENOMIC DNA]</scope>
    <source>
        <strain evidence="2">z8</strain>
    </source>
</reference>
<protein>
    <submittedName>
        <fullName evidence="1">Uncharacterized protein</fullName>
    </submittedName>
</protein>
<evidence type="ECO:0000313" key="2">
    <source>
        <dbReference type="Proteomes" id="UP000222310"/>
    </source>
</evidence>
<dbReference type="GeneID" id="57097308"/>
<dbReference type="RefSeq" id="WP_099071033.1">
    <property type="nucleotide sequence ID" value="NZ_LAHD01000078.1"/>
</dbReference>
<accession>A0A9Q5Z976</accession>
<gene>
    <name evidence="1" type="ORF">VF08_23420</name>
</gene>
<dbReference type="Proteomes" id="UP000222310">
    <property type="component" value="Unassembled WGS sequence"/>
</dbReference>
<evidence type="ECO:0000313" key="1">
    <source>
        <dbReference type="EMBL" id="PHK00819.1"/>
    </source>
</evidence>
<sequence length="178" mass="19606">MPTSQRNIIKNRLAALLSGQTDAGARVYTNFAKSLEDEHDLPAIVVRSTGERASIVLKAPREYERVLSVEIVCMARATDDTDDKLDALAQQVEDVLFYNETLPDTNGESQAVDVAYTGATMQIDIGRTEIGGIVLNFDVTYITRIDPITADLETVAYQMRADGTDKVLFSEEISMPQT</sequence>
<organism evidence="1 2">
    <name type="scientific">Nostoc linckia z8</name>
    <dbReference type="NCBI Taxonomy" id="1628746"/>
    <lineage>
        <taxon>Bacteria</taxon>
        <taxon>Bacillati</taxon>
        <taxon>Cyanobacteriota</taxon>
        <taxon>Cyanophyceae</taxon>
        <taxon>Nostocales</taxon>
        <taxon>Nostocaceae</taxon>
        <taxon>Nostoc</taxon>
    </lineage>
</organism>
<dbReference type="EMBL" id="LAHD01000078">
    <property type="protein sequence ID" value="PHK00819.1"/>
    <property type="molecule type" value="Genomic_DNA"/>
</dbReference>
<name>A0A9Q5Z976_NOSLI</name>
<dbReference type="Gene3D" id="3.30.70.1700">
    <property type="entry name" value="Phage minor tail protein U"/>
    <property type="match status" value="1"/>
</dbReference>